<accession>A0A512RQD4</accession>
<reference evidence="1 2" key="1">
    <citation type="submission" date="2019-07" db="EMBL/GenBank/DDBJ databases">
        <title>Whole genome shotgun sequence of Chitinophaga cymbidii NBRC 109752.</title>
        <authorList>
            <person name="Hosoyama A."/>
            <person name="Uohara A."/>
            <person name="Ohji S."/>
            <person name="Ichikawa N."/>
        </authorList>
    </citation>
    <scope>NUCLEOTIDE SEQUENCE [LARGE SCALE GENOMIC DNA]</scope>
    <source>
        <strain evidence="1 2">NBRC 109752</strain>
    </source>
</reference>
<dbReference type="AlphaFoldDB" id="A0A512RQD4"/>
<dbReference type="Proteomes" id="UP000321436">
    <property type="component" value="Unassembled WGS sequence"/>
</dbReference>
<gene>
    <name evidence="1" type="ORF">CCY01nite_41570</name>
</gene>
<proteinExistence type="predicted"/>
<evidence type="ECO:0000313" key="1">
    <source>
        <dbReference type="EMBL" id="GEP97897.1"/>
    </source>
</evidence>
<organism evidence="1 2">
    <name type="scientific">Chitinophaga cymbidii</name>
    <dbReference type="NCBI Taxonomy" id="1096750"/>
    <lineage>
        <taxon>Bacteria</taxon>
        <taxon>Pseudomonadati</taxon>
        <taxon>Bacteroidota</taxon>
        <taxon>Chitinophagia</taxon>
        <taxon>Chitinophagales</taxon>
        <taxon>Chitinophagaceae</taxon>
        <taxon>Chitinophaga</taxon>
    </lineage>
</organism>
<name>A0A512RQD4_9BACT</name>
<sequence length="162" mass="19268">MTETQADSIIETKIPPAPVTLPLTAEDSSLFRRYKNRMEKIDDSVYYYQQIRRYFPEKDSLRMNLYISRKRPVKLVYGKHGNYYFDAGGNVFARYQYWSEEHITGELFEKYNTVIAFNTTIYTDNWKLQKLGVVEAMERKAACIRELDSLMGKFPRVSYRLR</sequence>
<keyword evidence="2" id="KW-1185">Reference proteome</keyword>
<dbReference type="EMBL" id="BKAU01000005">
    <property type="protein sequence ID" value="GEP97897.1"/>
    <property type="molecule type" value="Genomic_DNA"/>
</dbReference>
<comment type="caution">
    <text evidence="1">The sequence shown here is derived from an EMBL/GenBank/DDBJ whole genome shotgun (WGS) entry which is preliminary data.</text>
</comment>
<protein>
    <submittedName>
        <fullName evidence="1">Uncharacterized protein</fullName>
    </submittedName>
</protein>
<evidence type="ECO:0000313" key="2">
    <source>
        <dbReference type="Proteomes" id="UP000321436"/>
    </source>
</evidence>